<dbReference type="InterPro" id="IPR008978">
    <property type="entry name" value="HSP20-like_chaperone"/>
</dbReference>
<dbReference type="CDD" id="cd06464">
    <property type="entry name" value="ACD_sHsps-like"/>
    <property type="match status" value="1"/>
</dbReference>
<dbReference type="InterPro" id="IPR027417">
    <property type="entry name" value="P-loop_NTPase"/>
</dbReference>
<evidence type="ECO:0000256" key="2">
    <source>
        <dbReference type="SAM" id="SignalP"/>
    </source>
</evidence>
<dbReference type="EMBL" id="CAMXCT010001199">
    <property type="protein sequence ID" value="CAI3987753.1"/>
    <property type="molecule type" value="Genomic_DNA"/>
</dbReference>
<name>A0A9P1FTG4_9DINO</name>
<reference evidence="4" key="2">
    <citation type="submission" date="2024-04" db="EMBL/GenBank/DDBJ databases">
        <authorList>
            <person name="Chen Y."/>
            <person name="Shah S."/>
            <person name="Dougan E. K."/>
            <person name="Thang M."/>
            <person name="Chan C."/>
        </authorList>
    </citation>
    <scope>NUCLEOTIDE SEQUENCE [LARGE SCALE GENOMIC DNA]</scope>
</reference>
<feature type="coiled-coil region" evidence="1">
    <location>
        <begin position="144"/>
        <end position="185"/>
    </location>
</feature>
<keyword evidence="1" id="KW-0175">Coiled coil</keyword>
<keyword evidence="6" id="KW-1185">Reference proteome</keyword>
<reference evidence="3" key="1">
    <citation type="submission" date="2022-10" db="EMBL/GenBank/DDBJ databases">
        <authorList>
            <person name="Chen Y."/>
            <person name="Dougan E. K."/>
            <person name="Chan C."/>
            <person name="Rhodes N."/>
            <person name="Thang M."/>
        </authorList>
    </citation>
    <scope>NUCLEOTIDE SEQUENCE</scope>
</reference>
<dbReference type="PANTHER" id="PTHR34726">
    <property type="entry name" value="GBP DOMAIN-CONTAINING PROTEIN"/>
    <property type="match status" value="1"/>
</dbReference>
<feature type="chain" id="PRO_5043272411" evidence="2">
    <location>
        <begin position="30"/>
        <end position="819"/>
    </location>
</feature>
<evidence type="ECO:0000313" key="5">
    <source>
        <dbReference type="EMBL" id="CAL4775065.1"/>
    </source>
</evidence>
<dbReference type="PANTHER" id="PTHR34726:SF3">
    <property type="entry name" value="GUANYLATE-BINDING PROTEIN N-TERMINAL DOMAIN-CONTAINING PROTEIN-RELATED"/>
    <property type="match status" value="1"/>
</dbReference>
<evidence type="ECO:0000313" key="3">
    <source>
        <dbReference type="EMBL" id="CAI3987753.1"/>
    </source>
</evidence>
<gene>
    <name evidence="3" type="ORF">C1SCF055_LOCUS15000</name>
</gene>
<evidence type="ECO:0000313" key="4">
    <source>
        <dbReference type="EMBL" id="CAL1141128.1"/>
    </source>
</evidence>
<comment type="caution">
    <text evidence="3">The sequence shown here is derived from an EMBL/GenBank/DDBJ whole genome shotgun (WGS) entry which is preliminary data.</text>
</comment>
<dbReference type="SUPFAM" id="SSF52540">
    <property type="entry name" value="P-loop containing nucleoside triphosphate hydrolases"/>
    <property type="match status" value="1"/>
</dbReference>
<keyword evidence="5" id="KW-0346">Stress response</keyword>
<organism evidence="3">
    <name type="scientific">Cladocopium goreaui</name>
    <dbReference type="NCBI Taxonomy" id="2562237"/>
    <lineage>
        <taxon>Eukaryota</taxon>
        <taxon>Sar</taxon>
        <taxon>Alveolata</taxon>
        <taxon>Dinophyceae</taxon>
        <taxon>Suessiales</taxon>
        <taxon>Symbiodiniaceae</taxon>
        <taxon>Cladocopium</taxon>
    </lineage>
</organism>
<evidence type="ECO:0000313" key="6">
    <source>
        <dbReference type="Proteomes" id="UP001152797"/>
    </source>
</evidence>
<dbReference type="Gene3D" id="3.40.50.300">
    <property type="entry name" value="P-loop containing nucleotide triphosphate hydrolases"/>
    <property type="match status" value="1"/>
</dbReference>
<dbReference type="Proteomes" id="UP001152797">
    <property type="component" value="Unassembled WGS sequence"/>
</dbReference>
<dbReference type="EMBL" id="CAMXCT030001199">
    <property type="protein sequence ID" value="CAL4775065.1"/>
    <property type="molecule type" value="Genomic_DNA"/>
</dbReference>
<dbReference type="OrthoDB" id="2135133at2759"/>
<dbReference type="Gene3D" id="2.60.40.790">
    <property type="match status" value="1"/>
</dbReference>
<sequence length="819" mass="94024">MKLTKVNILAAASVALLVILLAKHSETRALQQQIGNLEETALELESCQAKQNDEKNIQLQMEVANLKAEVALKDEMNIQLQKDVENLKTEVELMDAMNAQLQRDVETLNAEDTWLGRFGFPRHLKVQKDIENLNTEAEIKDAMTVQLQRDIENLKAEARRKDDKNIQLQKDIENLKTEALTAELANFQVDHEKIGQSVNVNVQVLMATFVIGALMAMLRRYRQTQKVKQVHEMPWELHGRMKEQQAIATRKLQGAWRRKAARLEERKSREYKEARLKTLWRKMLARRIQRTWRAKVPLLRHRRQRSCAKETAYDAVFAFESLSNFLTTGEIEFLQAPESKFDFTRESRYRIVAVVGLFDKGKTFLINKLFGKNLPSGKKCPTTGISFLWIEDLEMLVLDSAGVQRPVSQCDGAVQSIQDARATESFMFEMISRIADYMIFVVNDFTWFEQEYVSMLHRKYEQMLRHTELIVVHNLRDTYEAEEAKDLFDQQIKKCYKGGSSPLDELTYVAVMQEGVPPVNHVALCKEMTLAGDKYNKKNIEHLKNQLRFRHMLGRSMSLTDSLRKELERLIPTFAYVERAPEQMPSSEKTLSVLYETCKVVDKKESGLSGLSTFEMVCKDYGKVGCMRLKAISDAKVSMKTQGVINPLGEIITHDVTFEPNVNVYDRTLQDGIERVIRIECPGVQQEDIKWKAFQSGVKISIRKQKPIEETTVQAVEPIIQHHGPWERAFEFENGSGRFDDFDEENFVLADGVLTATLRKSFQCREGKVTTKNPTLLQGLQGRDPPTPSVKSSICSFDMVTNLEHREMRAGEPAMNLKT</sequence>
<evidence type="ECO:0000256" key="1">
    <source>
        <dbReference type="SAM" id="Coils"/>
    </source>
</evidence>
<protein>
    <submittedName>
        <fullName evidence="5">Heat shock protein DDB_G0283913</fullName>
    </submittedName>
</protein>
<keyword evidence="2" id="KW-0732">Signal</keyword>
<feature type="coiled-coil region" evidence="1">
    <location>
        <begin position="49"/>
        <end position="111"/>
    </location>
</feature>
<dbReference type="EMBL" id="CAMXCT020001199">
    <property type="protein sequence ID" value="CAL1141128.1"/>
    <property type="molecule type" value="Genomic_DNA"/>
</dbReference>
<proteinExistence type="predicted"/>
<dbReference type="AlphaFoldDB" id="A0A9P1FTG4"/>
<accession>A0A9P1FTG4</accession>
<feature type="signal peptide" evidence="2">
    <location>
        <begin position="1"/>
        <end position="29"/>
    </location>
</feature>